<gene>
    <name evidence="1" type="ORF">NGRA_0969</name>
</gene>
<dbReference type="Proteomes" id="UP000740883">
    <property type="component" value="Unassembled WGS sequence"/>
</dbReference>
<accession>A0A9P6KZT8</accession>
<dbReference type="EMBL" id="SBJO01000049">
    <property type="protein sequence ID" value="KAF9763897.1"/>
    <property type="molecule type" value="Genomic_DNA"/>
</dbReference>
<dbReference type="AlphaFoldDB" id="A0A9P6KZT8"/>
<comment type="caution">
    <text evidence="1">The sequence shown here is derived from an EMBL/GenBank/DDBJ whole genome shotgun (WGS) entry which is preliminary data.</text>
</comment>
<proteinExistence type="predicted"/>
<sequence length="652" mass="76629">MNYIWLLWTVCSCTLKSFPKTEDGDNPQSPSKSETFTIINKTIIGERSGVKTNVRIFLRDKLPNYLKNVILDTRQERIKKRSLGTCRFIDETLENDSERGFSTIFDNDSHSSEKENSSIEDMNVSKIDRIRRNIFTDITKTISKAINTNHYFEFALQPKFSHSSKYIIFFFKDNVVEIIEREIRNSKVINRCVFVIFNIFNDIDLLNTNEPILVKAKRLVAKILSKTLAIGLISIDNPEHFAFVMADKNDWKRTELNDLFMYPYYQKMKDICIGTMEEMGIQYSSIVFANSSYYRIIEATLNTVSSHNPQYVNNRFDESAFRSVVSHRKVEDYFPTELRKESFDDINSGLVVEALPFTNIDLKEGMNLVTSPEFQIKLFFDTTQDKFTLFVVYIKNGIGKIFHLNLNKKCYDELLRYKIEDLQQLKNSKESCSILSDYMIASLGNISEETDDIKEMRRNLKYNLLFCDRNQYIIAIKSLALDYKNEKNNFFDLLSNQFSQNMIEMFKKQTCSDENITLDDVFLCERIRSLHDTDFINTEEFSLLKSMLLEKKNMHSNKEIKKKIKIFTEDNLLEIRKFMCEEIVEIISKITNEKDMKVELLSKYESKKSLSKTSDPTWELTARMITKRDELWDIFAHQEEMNEGIRSILYLD</sequence>
<protein>
    <submittedName>
        <fullName evidence="1">Uncharacterized protein</fullName>
    </submittedName>
</protein>
<keyword evidence="2" id="KW-1185">Reference proteome</keyword>
<evidence type="ECO:0000313" key="2">
    <source>
        <dbReference type="Proteomes" id="UP000740883"/>
    </source>
</evidence>
<reference evidence="1 2" key="1">
    <citation type="journal article" date="2020" name="Genome Biol. Evol.">
        <title>Comparative genomics of strictly vertically transmitted, feminizing microsporidia endosymbionts of amphipod crustaceans.</title>
        <authorList>
            <person name="Cormier A."/>
            <person name="Chebbi M.A."/>
            <person name="Giraud I."/>
            <person name="Wattier R."/>
            <person name="Teixeira M."/>
            <person name="Gilbert C."/>
            <person name="Rigaud T."/>
            <person name="Cordaux R."/>
        </authorList>
    </citation>
    <scope>NUCLEOTIDE SEQUENCE [LARGE SCALE GENOMIC DNA]</scope>
    <source>
        <strain evidence="1 2">Ou3-Ou53</strain>
    </source>
</reference>
<evidence type="ECO:0000313" key="1">
    <source>
        <dbReference type="EMBL" id="KAF9763897.1"/>
    </source>
</evidence>
<organism evidence="1 2">
    <name type="scientific">Nosema granulosis</name>
    <dbReference type="NCBI Taxonomy" id="83296"/>
    <lineage>
        <taxon>Eukaryota</taxon>
        <taxon>Fungi</taxon>
        <taxon>Fungi incertae sedis</taxon>
        <taxon>Microsporidia</taxon>
        <taxon>Nosematidae</taxon>
        <taxon>Nosema</taxon>
    </lineage>
</organism>
<name>A0A9P6KZT8_9MICR</name>